<sequence>MKKLSFFVILTILFSGCMFSRAEIRRDEKISRYFTMGEAVDSASAKKYGIDNTPSKQQAANIRYTAVRLDKFRKLLGRPIQVSSWYRSSRVNRRVGGSDSSAHQSGLAVDIMLKKGSAYKEFQKVMKSSLSYDQLIYYPKRGHLHIGFRKNMKKERQQVMIK</sequence>
<dbReference type="KEGG" id="ful:C4N20_12715"/>
<dbReference type="SUPFAM" id="SSF55166">
    <property type="entry name" value="Hedgehog/DD-peptidase"/>
    <property type="match status" value="1"/>
</dbReference>
<dbReference type="RefSeq" id="WP_005976947.1">
    <property type="nucleotide sequence ID" value="NZ_BAABXY010000001.1"/>
</dbReference>
<dbReference type="Gene3D" id="3.30.1380.10">
    <property type="match status" value="1"/>
</dbReference>
<dbReference type="EMBL" id="LS483487">
    <property type="protein sequence ID" value="SQJ01135.1"/>
    <property type="molecule type" value="Genomic_DNA"/>
</dbReference>
<organism evidence="2 3">
    <name type="scientific">Fusobacterium ulcerans</name>
    <dbReference type="NCBI Taxonomy" id="861"/>
    <lineage>
        <taxon>Bacteria</taxon>
        <taxon>Fusobacteriati</taxon>
        <taxon>Fusobacteriota</taxon>
        <taxon>Fusobacteriia</taxon>
        <taxon>Fusobacteriales</taxon>
        <taxon>Fusobacteriaceae</taxon>
        <taxon>Fusobacterium</taxon>
    </lineage>
</organism>
<proteinExistence type="predicted"/>
<dbReference type="PROSITE" id="PS51257">
    <property type="entry name" value="PROKAR_LIPOPROTEIN"/>
    <property type="match status" value="1"/>
</dbReference>
<dbReference type="Pfam" id="PF08291">
    <property type="entry name" value="Peptidase_M15_3"/>
    <property type="match status" value="1"/>
</dbReference>
<evidence type="ECO:0000259" key="1">
    <source>
        <dbReference type="Pfam" id="PF08291"/>
    </source>
</evidence>
<protein>
    <submittedName>
        <fullName evidence="2">Peptidase M15</fullName>
    </submittedName>
</protein>
<gene>
    <name evidence="2" type="ORF">NCTC12112_01108</name>
</gene>
<feature type="domain" description="Peptidase M15A C-terminal" evidence="1">
    <location>
        <begin position="33"/>
        <end position="146"/>
    </location>
</feature>
<dbReference type="InterPro" id="IPR013230">
    <property type="entry name" value="Peptidase_M15A_C"/>
</dbReference>
<evidence type="ECO:0000313" key="2">
    <source>
        <dbReference type="EMBL" id="SQJ01135.1"/>
    </source>
</evidence>
<dbReference type="GeneID" id="78455680"/>
<dbReference type="Proteomes" id="UP000249008">
    <property type="component" value="Chromosome 1"/>
</dbReference>
<evidence type="ECO:0000313" key="3">
    <source>
        <dbReference type="Proteomes" id="UP000249008"/>
    </source>
</evidence>
<name>A0AAX1TMX9_9FUSO</name>
<dbReference type="AlphaFoldDB" id="A0AAX1TMX9"/>
<reference evidence="2 3" key="1">
    <citation type="submission" date="2018-06" db="EMBL/GenBank/DDBJ databases">
        <authorList>
            <consortium name="Pathogen Informatics"/>
            <person name="Doyle S."/>
        </authorList>
    </citation>
    <scope>NUCLEOTIDE SEQUENCE [LARGE SCALE GENOMIC DNA]</scope>
    <source>
        <strain evidence="2 3">NCTC12112</strain>
    </source>
</reference>
<dbReference type="InterPro" id="IPR009045">
    <property type="entry name" value="Zn_M74/Hedgehog-like"/>
</dbReference>
<accession>A0AAX1TMX9</accession>